<proteinExistence type="predicted"/>
<dbReference type="InterPro" id="IPR016181">
    <property type="entry name" value="Acyl_CoA_acyltransferase"/>
</dbReference>
<gene>
    <name evidence="2" type="ORF">IAB89_04430</name>
</gene>
<protein>
    <submittedName>
        <fullName evidence="2">GNAT family N-acetyltransferase</fullName>
    </submittedName>
</protein>
<name>A0A9D1ALH9_9FIRM</name>
<evidence type="ECO:0000313" key="3">
    <source>
        <dbReference type="Proteomes" id="UP000824242"/>
    </source>
</evidence>
<dbReference type="PROSITE" id="PS51186">
    <property type="entry name" value="GNAT"/>
    <property type="match status" value="1"/>
</dbReference>
<sequence>MNQSDILQIALEQSARDYSCAPEDFLQTDPKAVLSRQNEGARVYLPLPLACSLVSYGNNVVAQTSEDLREPVLAFLRRFPPEHCFETPNLYVLNDLLAPHEQTICFMAEYFLPRLERLRPLPCPYPIRMLGPSDFADLYLPQWSNALCEKRRERDAIAAGAYDGETLVGLAGASADCETMYQIGIDVLPAYRRRGIASALTSRLALEILALGKVPFYCAAWSNLRSVRNALRSGFSPAWVETTARPRSYVDSLNAGKD</sequence>
<dbReference type="AlphaFoldDB" id="A0A9D1ALH9"/>
<accession>A0A9D1ALH9</accession>
<dbReference type="SUPFAM" id="SSF55729">
    <property type="entry name" value="Acyl-CoA N-acyltransferases (Nat)"/>
    <property type="match status" value="1"/>
</dbReference>
<evidence type="ECO:0000313" key="2">
    <source>
        <dbReference type="EMBL" id="HIR46896.1"/>
    </source>
</evidence>
<reference evidence="2" key="1">
    <citation type="submission" date="2020-10" db="EMBL/GenBank/DDBJ databases">
        <authorList>
            <person name="Gilroy R."/>
        </authorList>
    </citation>
    <scope>NUCLEOTIDE SEQUENCE</scope>
    <source>
        <strain evidence="2">ChiSxjej1B13-7958</strain>
    </source>
</reference>
<dbReference type="GO" id="GO:0016747">
    <property type="term" value="F:acyltransferase activity, transferring groups other than amino-acyl groups"/>
    <property type="evidence" value="ECO:0007669"/>
    <property type="project" value="InterPro"/>
</dbReference>
<feature type="domain" description="N-acetyltransferase" evidence="1">
    <location>
        <begin position="116"/>
        <end position="256"/>
    </location>
</feature>
<evidence type="ECO:0000259" key="1">
    <source>
        <dbReference type="PROSITE" id="PS51186"/>
    </source>
</evidence>
<dbReference type="Gene3D" id="3.40.630.30">
    <property type="match status" value="1"/>
</dbReference>
<dbReference type="Pfam" id="PF00583">
    <property type="entry name" value="Acetyltransf_1"/>
    <property type="match status" value="1"/>
</dbReference>
<dbReference type="CDD" id="cd04301">
    <property type="entry name" value="NAT_SF"/>
    <property type="match status" value="1"/>
</dbReference>
<dbReference type="Proteomes" id="UP000824242">
    <property type="component" value="Unassembled WGS sequence"/>
</dbReference>
<comment type="caution">
    <text evidence="2">The sequence shown here is derived from an EMBL/GenBank/DDBJ whole genome shotgun (WGS) entry which is preliminary data.</text>
</comment>
<reference evidence="2" key="2">
    <citation type="journal article" date="2021" name="PeerJ">
        <title>Extensive microbial diversity within the chicken gut microbiome revealed by metagenomics and culture.</title>
        <authorList>
            <person name="Gilroy R."/>
            <person name="Ravi A."/>
            <person name="Getino M."/>
            <person name="Pursley I."/>
            <person name="Horton D.L."/>
            <person name="Alikhan N.F."/>
            <person name="Baker D."/>
            <person name="Gharbi K."/>
            <person name="Hall N."/>
            <person name="Watson M."/>
            <person name="Adriaenssens E.M."/>
            <person name="Foster-Nyarko E."/>
            <person name="Jarju S."/>
            <person name="Secka A."/>
            <person name="Antonio M."/>
            <person name="Oren A."/>
            <person name="Chaudhuri R.R."/>
            <person name="La Ragione R."/>
            <person name="Hildebrand F."/>
            <person name="Pallen M.J."/>
        </authorList>
    </citation>
    <scope>NUCLEOTIDE SEQUENCE</scope>
    <source>
        <strain evidence="2">ChiSxjej1B13-7958</strain>
    </source>
</reference>
<dbReference type="EMBL" id="DVGZ01000042">
    <property type="protein sequence ID" value="HIR46896.1"/>
    <property type="molecule type" value="Genomic_DNA"/>
</dbReference>
<dbReference type="InterPro" id="IPR000182">
    <property type="entry name" value="GNAT_dom"/>
</dbReference>
<organism evidence="2 3">
    <name type="scientific">Candidatus Caccousia avicola</name>
    <dbReference type="NCBI Taxonomy" id="2840721"/>
    <lineage>
        <taxon>Bacteria</taxon>
        <taxon>Bacillati</taxon>
        <taxon>Bacillota</taxon>
        <taxon>Clostridia</taxon>
        <taxon>Eubacteriales</taxon>
        <taxon>Oscillospiraceae</taxon>
        <taxon>Oscillospiraceae incertae sedis</taxon>
        <taxon>Candidatus Caccousia</taxon>
    </lineage>
</organism>